<keyword evidence="7" id="KW-1133">Transmembrane helix</keyword>
<proteinExistence type="inferred from homology"/>
<dbReference type="Pfam" id="PF02485">
    <property type="entry name" value="Branch"/>
    <property type="match status" value="1"/>
</dbReference>
<dbReference type="RefSeq" id="XP_006864190.1">
    <property type="nucleotide sequence ID" value="XM_006864128.1"/>
</dbReference>
<evidence type="ECO:0000256" key="4">
    <source>
        <dbReference type="ARBA" id="ARBA00022679"/>
    </source>
</evidence>
<evidence type="ECO:0000256" key="6">
    <source>
        <dbReference type="ARBA" id="ARBA00022968"/>
    </source>
</evidence>
<dbReference type="InterPro" id="IPR003406">
    <property type="entry name" value="Glyco_trans_14"/>
</dbReference>
<keyword evidence="5" id="KW-0812">Transmembrane</keyword>
<sequence>MFVLDQCHYYTTESHYITAPLSIEEASFPLAYIMIIGHDFNTFERIFRTIYMPQNVYCIHLDKKATFNFKLAVGKLLECFPNAFITSKSEYITYGGISILRAELICMKELIASDVHWKYTINIGDHSFPLKTNKEIVQYLKALKGKNITPHLQSIQKSTERVKYVHTEHRTRTYSSVLKKHKKKSLPPNQLKIYFGSPYVALTRQFVHFVLFNKIAIELLHWSQDTYGPNEHYWITLNSIPGVPGSMVQGVSETSLTAVKWVFQENIHNGCHGHYWQDKCVYGPGDLEWLYNSSSMFASKFEFDKYPLTVECLELRVRERTLNQSEVQVELDWNFFPHYTYVLEDSTKEQQ</sequence>
<dbReference type="AlphaFoldDB" id="A0A9B0TNU3"/>
<evidence type="ECO:0000313" key="12">
    <source>
        <dbReference type="RefSeq" id="XP_006864190.1"/>
    </source>
</evidence>
<evidence type="ECO:0000256" key="1">
    <source>
        <dbReference type="ARBA" id="ARBA00004323"/>
    </source>
</evidence>
<keyword evidence="8" id="KW-0472">Membrane</keyword>
<dbReference type="GO" id="GO:0008375">
    <property type="term" value="F:acetylglucosaminyltransferase activity"/>
    <property type="evidence" value="ECO:0007669"/>
    <property type="project" value="TreeGrafter"/>
</dbReference>
<comment type="similarity">
    <text evidence="10">Belongs to the glycosyltransferase 14 family.</text>
</comment>
<evidence type="ECO:0000256" key="10">
    <source>
        <dbReference type="ARBA" id="ARBA00038150"/>
    </source>
</evidence>
<evidence type="ECO:0000256" key="7">
    <source>
        <dbReference type="ARBA" id="ARBA00022989"/>
    </source>
</evidence>
<accession>A0A9B0TNU3</accession>
<evidence type="ECO:0000256" key="8">
    <source>
        <dbReference type="ARBA" id="ARBA00023136"/>
    </source>
</evidence>
<reference evidence="12" key="1">
    <citation type="submission" date="2025-08" db="UniProtKB">
        <authorList>
            <consortium name="RefSeq"/>
        </authorList>
    </citation>
    <scope>IDENTIFICATION</scope>
    <source>
        <tissue evidence="12">Spleen</tissue>
    </source>
</reference>
<evidence type="ECO:0000313" key="11">
    <source>
        <dbReference type="Proteomes" id="UP000504623"/>
    </source>
</evidence>
<protein>
    <submittedName>
        <fullName evidence="12">N-acetyllactosaminide beta-1,6-N-acetylglucosaminyl-transferase-like</fullName>
    </submittedName>
</protein>
<dbReference type="GO" id="GO:0007179">
    <property type="term" value="P:transforming growth factor beta receptor signaling pathway"/>
    <property type="evidence" value="ECO:0007669"/>
    <property type="project" value="TreeGrafter"/>
</dbReference>
<dbReference type="Proteomes" id="UP000504623">
    <property type="component" value="Unplaced"/>
</dbReference>
<gene>
    <name evidence="12" type="primary">LOC102829190</name>
</gene>
<comment type="subcellular location">
    <subcellularLocation>
        <location evidence="1">Golgi apparatus membrane</location>
        <topology evidence="1">Single-pass type II membrane protein</topology>
    </subcellularLocation>
</comment>
<dbReference type="OrthoDB" id="2019572at2759"/>
<name>A0A9B0TNU3_CHRAS</name>
<evidence type="ECO:0000256" key="3">
    <source>
        <dbReference type="ARBA" id="ARBA00022676"/>
    </source>
</evidence>
<evidence type="ECO:0000256" key="9">
    <source>
        <dbReference type="ARBA" id="ARBA00023180"/>
    </source>
</evidence>
<dbReference type="PANTHER" id="PTHR19297">
    <property type="entry name" value="GLYCOSYLTRANSFERASE 14 FAMILY MEMBER"/>
    <property type="match status" value="1"/>
</dbReference>
<dbReference type="PANTHER" id="PTHR19297:SF183">
    <property type="entry name" value="N-ACETYLLACTOSAMINIDE BETA-1,6-N-ACETYLGLUCOSAMINYL-TRANSFERASE"/>
    <property type="match status" value="1"/>
</dbReference>
<keyword evidence="9" id="KW-0325">Glycoprotein</keyword>
<keyword evidence="11" id="KW-1185">Reference proteome</keyword>
<keyword evidence="4" id="KW-0808">Transferase</keyword>
<dbReference type="GeneID" id="102829190"/>
<evidence type="ECO:0000256" key="2">
    <source>
        <dbReference type="ARBA" id="ARBA00004922"/>
    </source>
</evidence>
<keyword evidence="6" id="KW-0735">Signal-anchor</keyword>
<keyword evidence="3" id="KW-0328">Glycosyltransferase</keyword>
<dbReference type="GO" id="GO:0000139">
    <property type="term" value="C:Golgi membrane"/>
    <property type="evidence" value="ECO:0007669"/>
    <property type="project" value="UniProtKB-SubCell"/>
</dbReference>
<organism evidence="11 12">
    <name type="scientific">Chrysochloris asiatica</name>
    <name type="common">Cape golden mole</name>
    <dbReference type="NCBI Taxonomy" id="185453"/>
    <lineage>
        <taxon>Eukaryota</taxon>
        <taxon>Metazoa</taxon>
        <taxon>Chordata</taxon>
        <taxon>Craniata</taxon>
        <taxon>Vertebrata</taxon>
        <taxon>Euteleostomi</taxon>
        <taxon>Mammalia</taxon>
        <taxon>Eutheria</taxon>
        <taxon>Afrotheria</taxon>
        <taxon>Chrysochloridae</taxon>
        <taxon>Chrysochlorinae</taxon>
        <taxon>Chrysochloris</taxon>
    </lineage>
</organism>
<evidence type="ECO:0000256" key="5">
    <source>
        <dbReference type="ARBA" id="ARBA00022692"/>
    </source>
</evidence>
<comment type="pathway">
    <text evidence="2">Protein modification; protein glycosylation.</text>
</comment>